<dbReference type="InterPro" id="IPR036165">
    <property type="entry name" value="YefM-like_sf"/>
</dbReference>
<comment type="similarity">
    <text evidence="1">Belongs to the phD/YefM antitoxin family.</text>
</comment>
<dbReference type="Pfam" id="PF02604">
    <property type="entry name" value="PhdYeFM_antitox"/>
    <property type="match status" value="1"/>
</dbReference>
<gene>
    <name evidence="2" type="ORF">S03H2_66061</name>
</gene>
<accession>X1I625</accession>
<dbReference type="AlphaFoldDB" id="X1I625"/>
<protein>
    <recommendedName>
        <fullName evidence="3">Antitoxin</fullName>
    </recommendedName>
</protein>
<dbReference type="EMBL" id="BARU01043095">
    <property type="protein sequence ID" value="GAH77861.1"/>
    <property type="molecule type" value="Genomic_DNA"/>
</dbReference>
<comment type="caution">
    <text evidence="2">The sequence shown here is derived from an EMBL/GenBank/DDBJ whole genome shotgun (WGS) entry which is preliminary data.</text>
</comment>
<name>X1I625_9ZZZZ</name>
<organism evidence="2">
    <name type="scientific">marine sediment metagenome</name>
    <dbReference type="NCBI Taxonomy" id="412755"/>
    <lineage>
        <taxon>unclassified sequences</taxon>
        <taxon>metagenomes</taxon>
        <taxon>ecological metagenomes</taxon>
    </lineage>
</organism>
<dbReference type="InterPro" id="IPR006442">
    <property type="entry name" value="Antitoxin_Phd/YefM"/>
</dbReference>
<proteinExistence type="inferred from homology"/>
<dbReference type="PANTHER" id="PTHR33713:SF10">
    <property type="entry name" value="ANTITOXIN YAFN"/>
    <property type="match status" value="1"/>
</dbReference>
<evidence type="ECO:0000256" key="1">
    <source>
        <dbReference type="ARBA" id="ARBA00009981"/>
    </source>
</evidence>
<dbReference type="PANTHER" id="PTHR33713">
    <property type="entry name" value="ANTITOXIN YAFN-RELATED"/>
    <property type="match status" value="1"/>
</dbReference>
<dbReference type="SUPFAM" id="SSF143120">
    <property type="entry name" value="YefM-like"/>
    <property type="match status" value="1"/>
</dbReference>
<dbReference type="Gene3D" id="1.10.1220.170">
    <property type="match status" value="1"/>
</dbReference>
<evidence type="ECO:0008006" key="3">
    <source>
        <dbReference type="Google" id="ProtNLM"/>
    </source>
</evidence>
<dbReference type="InterPro" id="IPR051405">
    <property type="entry name" value="phD/YefM_antitoxin"/>
</dbReference>
<dbReference type="Gene3D" id="3.40.1620.10">
    <property type="entry name" value="YefM-like domain"/>
    <property type="match status" value="1"/>
</dbReference>
<evidence type="ECO:0000313" key="2">
    <source>
        <dbReference type="EMBL" id="GAH77861.1"/>
    </source>
</evidence>
<dbReference type="NCBIfam" id="TIGR01552">
    <property type="entry name" value="phd_fam"/>
    <property type="match status" value="1"/>
</dbReference>
<reference evidence="2" key="1">
    <citation type="journal article" date="2014" name="Front. Microbiol.">
        <title>High frequency of phylogenetically diverse reductive dehalogenase-homologous genes in deep subseafloor sedimentary metagenomes.</title>
        <authorList>
            <person name="Kawai M."/>
            <person name="Futagami T."/>
            <person name="Toyoda A."/>
            <person name="Takaki Y."/>
            <person name="Nishi S."/>
            <person name="Hori S."/>
            <person name="Arai W."/>
            <person name="Tsubouchi T."/>
            <person name="Morono Y."/>
            <person name="Uchiyama I."/>
            <person name="Ito T."/>
            <person name="Fujiyama A."/>
            <person name="Inagaki F."/>
            <person name="Takami H."/>
        </authorList>
    </citation>
    <scope>NUCLEOTIDE SEQUENCE</scope>
    <source>
        <strain evidence="2">Expedition CK06-06</strain>
    </source>
</reference>
<sequence>MDYIMPISEVRGKLPELIKKISHRGKHLIITRNGKPEAVMLSPEELETLEVKADQELLQSILRAEEDIAKGNLYSHEDIFKDV</sequence>